<feature type="region of interest" description="Disordered" evidence="1">
    <location>
        <begin position="575"/>
        <end position="629"/>
    </location>
</feature>
<protein>
    <recommendedName>
        <fullName evidence="5">LPS-assembly protein LptD</fullName>
    </recommendedName>
</protein>
<dbReference type="HOGENOM" id="CLU_280171_0_0_12"/>
<dbReference type="OrthoDB" id="353610at2"/>
<evidence type="ECO:0000313" key="4">
    <source>
        <dbReference type="Proteomes" id="UP000018680"/>
    </source>
</evidence>
<proteinExistence type="predicted"/>
<evidence type="ECO:0008006" key="5">
    <source>
        <dbReference type="Google" id="ProtNLM"/>
    </source>
</evidence>
<dbReference type="RefSeq" id="WP_024268165.1">
    <property type="nucleotide sequence ID" value="NC_023035.1"/>
</dbReference>
<dbReference type="InterPro" id="IPR050218">
    <property type="entry name" value="LptD"/>
</dbReference>
<accession>V5WHF8</accession>
<dbReference type="KEGG" id="slr:L21SP2_1875"/>
<dbReference type="GO" id="GO:0009279">
    <property type="term" value="C:cell outer membrane"/>
    <property type="evidence" value="ECO:0007669"/>
    <property type="project" value="TreeGrafter"/>
</dbReference>
<feature type="signal peptide" evidence="2">
    <location>
        <begin position="1"/>
        <end position="22"/>
    </location>
</feature>
<keyword evidence="4" id="KW-1185">Reference proteome</keyword>
<dbReference type="GO" id="GO:1990351">
    <property type="term" value="C:transporter complex"/>
    <property type="evidence" value="ECO:0007669"/>
    <property type="project" value="TreeGrafter"/>
</dbReference>
<feature type="region of interest" description="Disordered" evidence="1">
    <location>
        <begin position="520"/>
        <end position="542"/>
    </location>
</feature>
<reference evidence="3 4" key="1">
    <citation type="journal article" date="2015" name="Stand. Genomic Sci.">
        <title>Complete genome sequence and description of Salinispira pacifica gen. nov., sp. nov., a novel spirochaete isolated form a hypersaline microbial mat.</title>
        <authorList>
            <person name="Ben Hania W."/>
            <person name="Joseph M."/>
            <person name="Schumann P."/>
            <person name="Bunk B."/>
            <person name="Fiebig A."/>
            <person name="Sproer C."/>
            <person name="Klenk H.P."/>
            <person name="Fardeau M.L."/>
            <person name="Spring S."/>
        </authorList>
    </citation>
    <scope>NUCLEOTIDE SEQUENCE [LARGE SCALE GENOMIC DNA]</scope>
    <source>
        <strain evidence="3 4">L21-RPul-D2</strain>
    </source>
</reference>
<dbReference type="eggNOG" id="COG1452">
    <property type="taxonomic scope" value="Bacteria"/>
</dbReference>
<dbReference type="PANTHER" id="PTHR30189:SF1">
    <property type="entry name" value="LPS-ASSEMBLY PROTEIN LPTD"/>
    <property type="match status" value="1"/>
</dbReference>
<sequence>MTNFRRTIISVLLMLAAAPALWTQSSSSVTDFSSYSYEQLVEIAIENGLPFSGNRVVLEARLESLLAREEVQRTVIPESAASSSSVEQADTGSYVKRNGGNELELLGNVIIRVEDDAYSVVHRISADRIIFNDDLGQLSARGNVDYLMVGPNREDKFQGEDLLFILDDNETLFMDGGGETSSESDSEAAEIARQLGRDSQLTYRYSGEFITRNQDNVIILDRGVITSSASPSPYYRLRFKKLWILSPGEWGIEGARLLVGNIPVLALPFMYLPGNDVLFHPVVRYEGIRGYGINTTTYIVGKREAGDSPFSFLQMANEMESSGQSRMGLFLQPDDSPVPDTWAHDNLDMMKLFADVYSIRGVTLGMAVQRNSESGIEFDALTVLALTRELYRREDGSITAFYPESEIPVSSWHVSRFMDITLPFRYILDLSGELQSSWGRVSLGLPIYSDPYISDEFQTRSERMPWENILFGGSSETESGFTRSSMDWNLRFSLTPSMPVGIQPLISSLRLSNISTNVEFSTEELPGEQPGERTEASMARQDALNSPVLEQFVPSRVQFPSGALALSGTLLQLPGADTARSPRVNGSEEIPDDESSREESPEGRFPELLPPGAFPQDPPGEGDEKTEAVASLPGSVIPSESEGMAGSISDEFLVPRIDGEAVPGFSNNPAGEYRLSYSLSNNHFLALLMEEEDDSENETEDNGDNSNRSYYNFQNSLNASLTQSMGLVQSLGSLQSVIRYSNVYRRNYGFSGNYQEELQQSLQESALDQSRQNLTFSQTSGIKPLALLYTPVSLGISHNLSLKLWSRDVFPDGSFEDTAFSWDRENISGHKIDLNLSVPELIAAEDHQLSVSYQLPPLDQDLSLRYGLQAQGFNLGLGWGAAWKEDVWEYDNLTGSMSLSSIDWITPSVEIEVNGTEGRLEKTALEFSDVFDFYDAEFLLEYREQLELNQNRTAWIESGEFLFTPSRLNQNISVPLEAKGPEGAEFRLDSRLAWNHDFVKFTQSRADFQLSISYYLPEFMLLRISSKSSNSRVYRYFEGYSSRLGLERRSLFRDLLWSVNVFDNSRREAAFFNLDSYSAELLHDLGDWMLRLEYEWVPRQVTGDDGLKKIEIDNTLSFFLQWLPISELKNELDLTINSDEVILDY</sequence>
<dbReference type="STRING" id="1307761.L21SP2_1875"/>
<feature type="compositionally biased region" description="Pro residues" evidence="1">
    <location>
        <begin position="608"/>
        <end position="618"/>
    </location>
</feature>
<evidence type="ECO:0000256" key="1">
    <source>
        <dbReference type="SAM" id="MobiDB-lite"/>
    </source>
</evidence>
<name>V5WHF8_9SPIO</name>
<keyword evidence="2" id="KW-0732">Signal</keyword>
<dbReference type="Proteomes" id="UP000018680">
    <property type="component" value="Chromosome"/>
</dbReference>
<dbReference type="EMBL" id="CP006939">
    <property type="protein sequence ID" value="AHC15248.1"/>
    <property type="molecule type" value="Genomic_DNA"/>
</dbReference>
<gene>
    <name evidence="3" type="ORF">L21SP2_1875</name>
</gene>
<dbReference type="AlphaFoldDB" id="V5WHF8"/>
<feature type="chain" id="PRO_5004743077" description="LPS-assembly protein LptD" evidence="2">
    <location>
        <begin position="23"/>
        <end position="1145"/>
    </location>
</feature>
<evidence type="ECO:0000313" key="3">
    <source>
        <dbReference type="EMBL" id="AHC15248.1"/>
    </source>
</evidence>
<dbReference type="PANTHER" id="PTHR30189">
    <property type="entry name" value="LPS-ASSEMBLY PROTEIN"/>
    <property type="match status" value="1"/>
</dbReference>
<evidence type="ECO:0000256" key="2">
    <source>
        <dbReference type="SAM" id="SignalP"/>
    </source>
</evidence>
<organism evidence="3 4">
    <name type="scientific">Salinispira pacifica</name>
    <dbReference type="NCBI Taxonomy" id="1307761"/>
    <lineage>
        <taxon>Bacteria</taxon>
        <taxon>Pseudomonadati</taxon>
        <taxon>Spirochaetota</taxon>
        <taxon>Spirochaetia</taxon>
        <taxon>Spirochaetales</taxon>
        <taxon>Spirochaetaceae</taxon>
        <taxon>Salinispira</taxon>
    </lineage>
</organism>